<comment type="caution">
    <text evidence="1">The sequence shown here is derived from an EMBL/GenBank/DDBJ whole genome shotgun (WGS) entry which is preliminary data.</text>
</comment>
<accession>A0AAE0UEK3</accession>
<gene>
    <name evidence="1" type="ORF">B0T20DRAFT_401588</name>
</gene>
<dbReference type="Proteomes" id="UP001281003">
    <property type="component" value="Unassembled WGS sequence"/>
</dbReference>
<evidence type="ECO:0000313" key="2">
    <source>
        <dbReference type="Proteomes" id="UP001281003"/>
    </source>
</evidence>
<dbReference type="EMBL" id="JAUTDP010000002">
    <property type="protein sequence ID" value="KAK3401361.1"/>
    <property type="molecule type" value="Genomic_DNA"/>
</dbReference>
<organism evidence="1 2">
    <name type="scientific">Sordaria brevicollis</name>
    <dbReference type="NCBI Taxonomy" id="83679"/>
    <lineage>
        <taxon>Eukaryota</taxon>
        <taxon>Fungi</taxon>
        <taxon>Dikarya</taxon>
        <taxon>Ascomycota</taxon>
        <taxon>Pezizomycotina</taxon>
        <taxon>Sordariomycetes</taxon>
        <taxon>Sordariomycetidae</taxon>
        <taxon>Sordariales</taxon>
        <taxon>Sordariaceae</taxon>
        <taxon>Sordaria</taxon>
    </lineage>
</organism>
<dbReference type="AlphaFoldDB" id="A0AAE0UEK3"/>
<keyword evidence="2" id="KW-1185">Reference proteome</keyword>
<proteinExistence type="predicted"/>
<name>A0AAE0UEK3_SORBR</name>
<sequence length="142" mass="16633">MRGTFLAINLAGVLNSARGLLKTFGGGAFRFSWYSYCASRMNCLWVVGDGNSARMLCSSSRWACWRGVYSGRRCGVRYWGWRGSRGSFWGGVLGEEWILFLCRRPRWEGWRRCCCSSREVWSRESISWPWRSVLRSSRMWRE</sequence>
<reference evidence="1" key="2">
    <citation type="submission" date="2023-07" db="EMBL/GenBank/DDBJ databases">
        <authorList>
            <consortium name="Lawrence Berkeley National Laboratory"/>
            <person name="Haridas S."/>
            <person name="Hensen N."/>
            <person name="Bonometti L."/>
            <person name="Westerberg I."/>
            <person name="Brannstrom I.O."/>
            <person name="Guillou S."/>
            <person name="Cros-Aarteil S."/>
            <person name="Calhoun S."/>
            <person name="Kuo A."/>
            <person name="Mondo S."/>
            <person name="Pangilinan J."/>
            <person name="Riley R."/>
            <person name="LaButti K."/>
            <person name="Andreopoulos B."/>
            <person name="Lipzen A."/>
            <person name="Chen C."/>
            <person name="Yanf M."/>
            <person name="Daum C."/>
            <person name="Ng V."/>
            <person name="Clum A."/>
            <person name="Steindorff A."/>
            <person name="Ohm R."/>
            <person name="Martin F."/>
            <person name="Silar P."/>
            <person name="Natvig D."/>
            <person name="Lalanne C."/>
            <person name="Gautier V."/>
            <person name="Ament-velasquez S.L."/>
            <person name="Kruys A."/>
            <person name="Hutchinson M.I."/>
            <person name="Powell A.J."/>
            <person name="Barry K."/>
            <person name="Miller A.N."/>
            <person name="Grigoriev I.V."/>
            <person name="Debuchy R."/>
            <person name="Gladieux P."/>
            <person name="Thoren M.H."/>
            <person name="Johannesson H."/>
        </authorList>
    </citation>
    <scope>NUCLEOTIDE SEQUENCE</scope>
    <source>
        <strain evidence="1">FGSC 1904</strain>
    </source>
</reference>
<protein>
    <submittedName>
        <fullName evidence="1">Uncharacterized protein</fullName>
    </submittedName>
</protein>
<evidence type="ECO:0000313" key="1">
    <source>
        <dbReference type="EMBL" id="KAK3401361.1"/>
    </source>
</evidence>
<reference evidence="1" key="1">
    <citation type="journal article" date="2023" name="Mol. Phylogenet. Evol.">
        <title>Genome-scale phylogeny and comparative genomics of the fungal order Sordariales.</title>
        <authorList>
            <person name="Hensen N."/>
            <person name="Bonometti L."/>
            <person name="Westerberg I."/>
            <person name="Brannstrom I.O."/>
            <person name="Guillou S."/>
            <person name="Cros-Aarteil S."/>
            <person name="Calhoun S."/>
            <person name="Haridas S."/>
            <person name="Kuo A."/>
            <person name="Mondo S."/>
            <person name="Pangilinan J."/>
            <person name="Riley R."/>
            <person name="LaButti K."/>
            <person name="Andreopoulos B."/>
            <person name="Lipzen A."/>
            <person name="Chen C."/>
            <person name="Yan M."/>
            <person name="Daum C."/>
            <person name="Ng V."/>
            <person name="Clum A."/>
            <person name="Steindorff A."/>
            <person name="Ohm R.A."/>
            <person name="Martin F."/>
            <person name="Silar P."/>
            <person name="Natvig D.O."/>
            <person name="Lalanne C."/>
            <person name="Gautier V."/>
            <person name="Ament-Velasquez S.L."/>
            <person name="Kruys A."/>
            <person name="Hutchinson M.I."/>
            <person name="Powell A.J."/>
            <person name="Barry K."/>
            <person name="Miller A.N."/>
            <person name="Grigoriev I.V."/>
            <person name="Debuchy R."/>
            <person name="Gladieux P."/>
            <person name="Hiltunen Thoren M."/>
            <person name="Johannesson H."/>
        </authorList>
    </citation>
    <scope>NUCLEOTIDE SEQUENCE</scope>
    <source>
        <strain evidence="1">FGSC 1904</strain>
    </source>
</reference>